<dbReference type="GO" id="GO:0005634">
    <property type="term" value="C:nucleus"/>
    <property type="evidence" value="ECO:0007669"/>
    <property type="project" value="UniProtKB-SubCell"/>
</dbReference>
<dbReference type="InterPro" id="IPR001289">
    <property type="entry name" value="NFYA"/>
</dbReference>
<evidence type="ECO:0000256" key="2">
    <source>
        <dbReference type="ARBA" id="ARBA00023015"/>
    </source>
</evidence>
<comment type="function">
    <text evidence="6">Component of the sequence-specific heterotrimeric transcription factor (NF-Y) which specifically recognizes a 5'-CCAAT-3' box motif found in the promoters of its target genes.</text>
</comment>
<keyword evidence="5 6" id="KW-0539">Nucleus</keyword>
<dbReference type="GO" id="GO:0003700">
    <property type="term" value="F:DNA-binding transcription factor activity"/>
    <property type="evidence" value="ECO:0007669"/>
    <property type="project" value="UniProtKB-UniRule"/>
</dbReference>
<evidence type="ECO:0000256" key="1">
    <source>
        <dbReference type="ARBA" id="ARBA00004123"/>
    </source>
</evidence>
<dbReference type="GO" id="GO:0003677">
    <property type="term" value="F:DNA binding"/>
    <property type="evidence" value="ECO:0007669"/>
    <property type="project" value="UniProtKB-KW"/>
</dbReference>
<dbReference type="Pfam" id="PF02045">
    <property type="entry name" value="CBFB_NFYA"/>
    <property type="match status" value="1"/>
</dbReference>
<dbReference type="Proteomes" id="UP000593568">
    <property type="component" value="Unassembled WGS sequence"/>
</dbReference>
<proteinExistence type="inferred from homology"/>
<comment type="similarity">
    <text evidence="6">Belongs to the NFYA/HAP2 subunit family.</text>
</comment>
<evidence type="ECO:0000256" key="3">
    <source>
        <dbReference type="ARBA" id="ARBA00023125"/>
    </source>
</evidence>
<organism evidence="7 8">
    <name type="scientific">Gossypium trilobum</name>
    <dbReference type="NCBI Taxonomy" id="34281"/>
    <lineage>
        <taxon>Eukaryota</taxon>
        <taxon>Viridiplantae</taxon>
        <taxon>Streptophyta</taxon>
        <taxon>Embryophyta</taxon>
        <taxon>Tracheophyta</taxon>
        <taxon>Spermatophyta</taxon>
        <taxon>Magnoliopsida</taxon>
        <taxon>eudicotyledons</taxon>
        <taxon>Gunneridae</taxon>
        <taxon>Pentapetalae</taxon>
        <taxon>rosids</taxon>
        <taxon>malvids</taxon>
        <taxon>Malvales</taxon>
        <taxon>Malvaceae</taxon>
        <taxon>Malvoideae</taxon>
        <taxon>Gossypium</taxon>
    </lineage>
</organism>
<evidence type="ECO:0000313" key="7">
    <source>
        <dbReference type="EMBL" id="MBA0756877.1"/>
    </source>
</evidence>
<name>A0A7J9D809_9ROSI</name>
<keyword evidence="2 6" id="KW-0805">Transcription regulation</keyword>
<comment type="subunit">
    <text evidence="6">Heterotrimer.</text>
</comment>
<evidence type="ECO:0000256" key="5">
    <source>
        <dbReference type="ARBA" id="ARBA00023242"/>
    </source>
</evidence>
<protein>
    <recommendedName>
        <fullName evidence="6">Nuclear transcription factor Y subunit</fullName>
    </recommendedName>
</protein>
<dbReference type="Gene3D" id="6.10.250.2430">
    <property type="match status" value="1"/>
</dbReference>
<keyword evidence="8" id="KW-1185">Reference proteome</keyword>
<evidence type="ECO:0000256" key="6">
    <source>
        <dbReference type="RuleBase" id="RU367155"/>
    </source>
</evidence>
<comment type="subcellular location">
    <subcellularLocation>
        <location evidence="1 6">Nucleus</location>
    </subcellularLocation>
</comment>
<evidence type="ECO:0000313" key="8">
    <source>
        <dbReference type="Proteomes" id="UP000593568"/>
    </source>
</evidence>
<accession>A0A7J9D809</accession>
<gene>
    <name evidence="7" type="ORF">Gotri_020018</name>
</gene>
<reference evidence="7 8" key="1">
    <citation type="journal article" date="2019" name="Genome Biol. Evol.">
        <title>Insights into the evolution of the New World diploid cottons (Gossypium, subgenus Houzingenia) based on genome sequencing.</title>
        <authorList>
            <person name="Grover C.E."/>
            <person name="Arick M.A. 2nd"/>
            <person name="Thrash A."/>
            <person name="Conover J.L."/>
            <person name="Sanders W.S."/>
            <person name="Peterson D.G."/>
            <person name="Frelichowski J.E."/>
            <person name="Scheffler J.A."/>
            <person name="Scheffler B.E."/>
            <person name="Wendel J.F."/>
        </authorList>
    </citation>
    <scope>NUCLEOTIDE SEQUENCE [LARGE SCALE GENOMIC DNA]</scope>
    <source>
        <strain evidence="7">8</strain>
        <tissue evidence="7">Leaf</tissue>
    </source>
</reference>
<keyword evidence="3 6" id="KW-0238">DNA-binding</keyword>
<keyword evidence="4 6" id="KW-0804">Transcription</keyword>
<comment type="caution">
    <text evidence="7">The sequence shown here is derived from an EMBL/GenBank/DDBJ whole genome shotgun (WGS) entry which is preliminary data.</text>
</comment>
<dbReference type="AlphaFoldDB" id="A0A7J9D809"/>
<evidence type="ECO:0000256" key="4">
    <source>
        <dbReference type="ARBA" id="ARBA00023163"/>
    </source>
</evidence>
<dbReference type="PROSITE" id="PS51152">
    <property type="entry name" value="NFYA_HAP2_2"/>
    <property type="match status" value="1"/>
</dbReference>
<dbReference type="SMART" id="SM00521">
    <property type="entry name" value="CBF"/>
    <property type="match status" value="1"/>
</dbReference>
<sequence>MASRVRILPKENLLISCPPWWNSNEQQFVEIVPQNVSLKKAENHSQLYHNAKRFDLQLLDHEPTLAEAGVTGVNNSQCNSPESGQVESCRKDIEGQTKPVYLLNNPNTLLSPSHPNYNHSMACAQYPYTDAYFTGLFTPYGQQTIMTGTAPTRIPLPLDLAEDEPIYPYLHESRHLHAMNRIRGSGGRFLSKKKPQRSDPTSIYISDIGCLDQKDNNRSELESRCSHTAEYGGSCTSCSHISSITNNGGDISRRAVSLCNGIQNCASLVR</sequence>
<dbReference type="EMBL" id="JABEZW010000001">
    <property type="protein sequence ID" value="MBA0756877.1"/>
    <property type="molecule type" value="Genomic_DNA"/>
</dbReference>
<dbReference type="PANTHER" id="PTHR12632">
    <property type="entry name" value="TRANSCRIPTION FACTOR NF-Y ALPHA-RELATED"/>
    <property type="match status" value="1"/>
</dbReference>